<dbReference type="Gene3D" id="1.20.58.760">
    <property type="entry name" value="Peptidase M41"/>
    <property type="match status" value="1"/>
</dbReference>
<dbReference type="InterPro" id="IPR005936">
    <property type="entry name" value="FtsH"/>
</dbReference>
<evidence type="ECO:0000256" key="7">
    <source>
        <dbReference type="ARBA" id="ARBA00022741"/>
    </source>
</evidence>
<protein>
    <recommendedName>
        <fullName evidence="15">ATP-dependent zinc metalloprotease FtsH</fullName>
        <ecNumber evidence="15">3.4.24.-</ecNumber>
    </recommendedName>
</protein>
<dbReference type="EMBL" id="LBXN01000019">
    <property type="protein sequence ID" value="KKR33282.1"/>
    <property type="molecule type" value="Genomic_DNA"/>
</dbReference>
<feature type="transmembrane region" description="Helical" evidence="15">
    <location>
        <begin position="126"/>
        <end position="148"/>
    </location>
</feature>
<dbReference type="GO" id="GO:0030163">
    <property type="term" value="P:protein catabolic process"/>
    <property type="evidence" value="ECO:0007669"/>
    <property type="project" value="UniProtKB-UniRule"/>
</dbReference>
<dbReference type="SMART" id="SM00382">
    <property type="entry name" value="AAA"/>
    <property type="match status" value="1"/>
</dbReference>
<keyword evidence="6 15" id="KW-0479">Metal-binding</keyword>
<keyword evidence="12 15" id="KW-0482">Metalloprotease</keyword>
<evidence type="ECO:0000256" key="4">
    <source>
        <dbReference type="ARBA" id="ARBA00022670"/>
    </source>
</evidence>
<comment type="subunit">
    <text evidence="15">Homohexamer.</text>
</comment>
<keyword evidence="10 15" id="KW-0067">ATP-binding</keyword>
<dbReference type="PATRIC" id="fig|1618450.3.peg.504"/>
<keyword evidence="9 15" id="KW-0862">Zinc</keyword>
<dbReference type="EC" id="3.4.24.-" evidence="15"/>
<evidence type="ECO:0000256" key="2">
    <source>
        <dbReference type="ARBA" id="ARBA00010044"/>
    </source>
</evidence>
<feature type="binding site" evidence="15">
    <location>
        <position position="516"/>
    </location>
    <ligand>
        <name>Zn(2+)</name>
        <dbReference type="ChEBI" id="CHEBI:29105"/>
        <note>catalytic</note>
    </ligand>
</feature>
<dbReference type="Gene3D" id="3.40.50.300">
    <property type="entry name" value="P-loop containing nucleotide triphosphate hydrolases"/>
    <property type="match status" value="1"/>
</dbReference>
<gene>
    <name evidence="15" type="primary">ftsH</name>
    <name evidence="18" type="ORF">UT63_C0019G0004</name>
</gene>
<dbReference type="InterPro" id="IPR003960">
    <property type="entry name" value="ATPase_AAA_CS"/>
</dbReference>
<evidence type="ECO:0000256" key="6">
    <source>
        <dbReference type="ARBA" id="ARBA00022723"/>
    </source>
</evidence>
<evidence type="ECO:0000256" key="3">
    <source>
        <dbReference type="ARBA" id="ARBA00022475"/>
    </source>
</evidence>
<feature type="binding site" evidence="15">
    <location>
        <position position="444"/>
    </location>
    <ligand>
        <name>Zn(2+)</name>
        <dbReference type="ChEBI" id="CHEBI:29105"/>
        <note>catalytic</note>
    </ligand>
</feature>
<dbReference type="HAMAP" id="MF_01458">
    <property type="entry name" value="FtsH"/>
    <property type="match status" value="1"/>
</dbReference>
<dbReference type="GO" id="GO:0006508">
    <property type="term" value="P:proteolysis"/>
    <property type="evidence" value="ECO:0007669"/>
    <property type="project" value="UniProtKB-KW"/>
</dbReference>
<comment type="function">
    <text evidence="15">Acts as a processive, ATP-dependent zinc metallopeptidase for both cytoplasmic and membrane proteins. Plays a role in the quality control of integral membrane proteins.</text>
</comment>
<dbReference type="GO" id="GO:0004176">
    <property type="term" value="F:ATP-dependent peptidase activity"/>
    <property type="evidence" value="ECO:0007669"/>
    <property type="project" value="InterPro"/>
</dbReference>
<dbReference type="Pfam" id="PF01434">
    <property type="entry name" value="Peptidase_M41"/>
    <property type="match status" value="1"/>
</dbReference>
<evidence type="ECO:0000256" key="15">
    <source>
        <dbReference type="HAMAP-Rule" id="MF_01458"/>
    </source>
</evidence>
<dbReference type="NCBIfam" id="TIGR01241">
    <property type="entry name" value="FtsH_fam"/>
    <property type="match status" value="1"/>
</dbReference>
<dbReference type="InterPro" id="IPR003959">
    <property type="entry name" value="ATPase_AAA_core"/>
</dbReference>
<organism evidence="18 19">
    <name type="scientific">Candidatus Gottesmanbacteria bacterium GW2011_GWC2_39_8</name>
    <dbReference type="NCBI Taxonomy" id="1618450"/>
    <lineage>
        <taxon>Bacteria</taxon>
        <taxon>Candidatus Gottesmaniibacteriota</taxon>
    </lineage>
</organism>
<proteinExistence type="inferred from homology"/>
<dbReference type="GO" id="GO:0004222">
    <property type="term" value="F:metalloendopeptidase activity"/>
    <property type="evidence" value="ECO:0007669"/>
    <property type="project" value="InterPro"/>
</dbReference>
<comment type="cofactor">
    <cofactor evidence="15">
        <name>Zn(2+)</name>
        <dbReference type="ChEBI" id="CHEBI:29105"/>
    </cofactor>
    <text evidence="15">Binds 1 zinc ion per subunit.</text>
</comment>
<accession>A0A0G0T631</accession>
<dbReference type="CDD" id="cd19501">
    <property type="entry name" value="RecA-like_FtsH"/>
    <property type="match status" value="1"/>
</dbReference>
<comment type="similarity">
    <text evidence="16">Belongs to the AAA ATPase family.</text>
</comment>
<dbReference type="PANTHER" id="PTHR23076:SF97">
    <property type="entry name" value="ATP-DEPENDENT ZINC METALLOPROTEASE YME1L1"/>
    <property type="match status" value="1"/>
</dbReference>
<evidence type="ECO:0000313" key="19">
    <source>
        <dbReference type="Proteomes" id="UP000034539"/>
    </source>
</evidence>
<evidence type="ECO:0000256" key="16">
    <source>
        <dbReference type="RuleBase" id="RU003651"/>
    </source>
</evidence>
<dbReference type="GO" id="GO:0005886">
    <property type="term" value="C:plasma membrane"/>
    <property type="evidence" value="ECO:0007669"/>
    <property type="project" value="UniProtKB-SubCell"/>
</dbReference>
<feature type="binding site" evidence="15">
    <location>
        <position position="440"/>
    </location>
    <ligand>
        <name>Zn(2+)</name>
        <dbReference type="ChEBI" id="CHEBI:29105"/>
        <note>catalytic</note>
    </ligand>
</feature>
<evidence type="ECO:0000256" key="12">
    <source>
        <dbReference type="ARBA" id="ARBA00023049"/>
    </source>
</evidence>
<dbReference type="SUPFAM" id="SSF52540">
    <property type="entry name" value="P-loop containing nucleoside triphosphate hydrolases"/>
    <property type="match status" value="1"/>
</dbReference>
<dbReference type="InterPro" id="IPR037219">
    <property type="entry name" value="Peptidase_M41-like"/>
</dbReference>
<dbReference type="Pfam" id="PF17862">
    <property type="entry name" value="AAA_lid_3"/>
    <property type="match status" value="1"/>
</dbReference>
<keyword evidence="5 15" id="KW-0812">Transmembrane</keyword>
<keyword evidence="11 15" id="KW-1133">Transmembrane helix</keyword>
<dbReference type="Gene3D" id="1.10.8.60">
    <property type="match status" value="1"/>
</dbReference>
<comment type="subcellular location">
    <subcellularLocation>
        <location evidence="15">Cell membrane</location>
        <topology evidence="15">Multi-pass membrane protein</topology>
        <orientation evidence="15">Cytoplasmic side</orientation>
    </subcellularLocation>
    <subcellularLocation>
        <location evidence="1">Membrane</location>
    </subcellularLocation>
</comment>
<evidence type="ECO:0000256" key="5">
    <source>
        <dbReference type="ARBA" id="ARBA00022692"/>
    </source>
</evidence>
<dbReference type="InterPro" id="IPR041569">
    <property type="entry name" value="AAA_lid_3"/>
</dbReference>
<evidence type="ECO:0000256" key="8">
    <source>
        <dbReference type="ARBA" id="ARBA00022801"/>
    </source>
</evidence>
<dbReference type="GO" id="GO:0005524">
    <property type="term" value="F:ATP binding"/>
    <property type="evidence" value="ECO:0007669"/>
    <property type="project" value="UniProtKB-UniRule"/>
</dbReference>
<dbReference type="AlphaFoldDB" id="A0A0G0T631"/>
<sequence length="631" mass="69989">MPENKKKEIDGKKIKKIFEFKLNFTPKNVFLWLMILFLVGSLLFSLRDVNNLYPNKPLSSILSDVKKGNVSKIEVSDSKLLVTYKDGKIITSHKEPQDGIYQIFQNSGVDPKTVEVEVKDNSGGVIWLNILSNILPLVLMVGFFLFLIRQARGAQDSIFSFGQSRAKLFNKDTPKITFADVAGVNEAKKELEEVVDFLKNSQKYRAIGARIPKGVLLVGASGTGKTLLARAVAGEAGVPFFSMAGSEFMEMLVGVGASRVRDLFNTAKKNNPSIIFIDEIDAIGRVRSVGVMGGHDEREQTLNQILVEMDGFTPSENVIILAATNRGDLLDPALLRPGRFDRRVTLDLPDMEGRKAILKIHVKNKKLSADVDFDRVAKRTVGFSGADLENMLNEAAIHAARSGRKTVEMVDIEEAATKVKLGPEKKRLQSDLDRKMTAYHEAGHAIVTHELPHMDPVHRISIVSRGMALGFTLIPPDRDRLHETKSHLIEQVASMLGGRAAESLIFNEMTTGASSDIDQATRIAREMVIEFGMSDLGPINFGPTMDMTEYGSKWMNEPQVSQEMQSRIDTEVGKIIDAGYKKAYAVLKENKEALDRVAEELVKKETLDGDEFEKVMGHKRASHKESETSLS</sequence>
<evidence type="ECO:0000259" key="17">
    <source>
        <dbReference type="SMART" id="SM00382"/>
    </source>
</evidence>
<feature type="domain" description="AAA+ ATPase" evidence="17">
    <location>
        <begin position="211"/>
        <end position="350"/>
    </location>
</feature>
<dbReference type="PANTHER" id="PTHR23076">
    <property type="entry name" value="METALLOPROTEASE M41 FTSH"/>
    <property type="match status" value="1"/>
</dbReference>
<keyword evidence="4 15" id="KW-0645">Protease</keyword>
<feature type="active site" evidence="15">
    <location>
        <position position="441"/>
    </location>
</feature>
<dbReference type="Pfam" id="PF06480">
    <property type="entry name" value="FtsH_ext"/>
    <property type="match status" value="1"/>
</dbReference>
<dbReference type="InterPro" id="IPR003593">
    <property type="entry name" value="AAA+_ATPase"/>
</dbReference>
<dbReference type="SUPFAM" id="SSF140990">
    <property type="entry name" value="FtsH protease domain-like"/>
    <property type="match status" value="1"/>
</dbReference>
<dbReference type="FunFam" id="1.20.58.760:FF:000001">
    <property type="entry name" value="ATP-dependent zinc metalloprotease FtsH"/>
    <property type="match status" value="1"/>
</dbReference>
<dbReference type="Proteomes" id="UP000034539">
    <property type="component" value="Unassembled WGS sequence"/>
</dbReference>
<dbReference type="GO" id="GO:0016887">
    <property type="term" value="F:ATP hydrolysis activity"/>
    <property type="evidence" value="ECO:0007669"/>
    <property type="project" value="UniProtKB-UniRule"/>
</dbReference>
<dbReference type="InterPro" id="IPR011546">
    <property type="entry name" value="Pept_M41_FtsH_extracell"/>
</dbReference>
<dbReference type="InterPro" id="IPR027417">
    <property type="entry name" value="P-loop_NTPase"/>
</dbReference>
<keyword evidence="8 15" id="KW-0378">Hydrolase</keyword>
<evidence type="ECO:0000256" key="1">
    <source>
        <dbReference type="ARBA" id="ARBA00004370"/>
    </source>
</evidence>
<evidence type="ECO:0000313" key="18">
    <source>
        <dbReference type="EMBL" id="KKR33282.1"/>
    </source>
</evidence>
<comment type="similarity">
    <text evidence="14 15">In the central section; belongs to the AAA ATPase family.</text>
</comment>
<name>A0A0G0T631_9BACT</name>
<dbReference type="Pfam" id="PF00004">
    <property type="entry name" value="AAA"/>
    <property type="match status" value="1"/>
</dbReference>
<comment type="caution">
    <text evidence="15">Lacks conserved residue(s) required for the propagation of feature annotation.</text>
</comment>
<dbReference type="FunFam" id="1.10.8.60:FF:000001">
    <property type="entry name" value="ATP-dependent zinc metalloprotease FtsH"/>
    <property type="match status" value="1"/>
</dbReference>
<feature type="transmembrane region" description="Helical" evidence="15">
    <location>
        <begin position="29"/>
        <end position="46"/>
    </location>
</feature>
<evidence type="ECO:0000256" key="11">
    <source>
        <dbReference type="ARBA" id="ARBA00022989"/>
    </source>
</evidence>
<evidence type="ECO:0000256" key="10">
    <source>
        <dbReference type="ARBA" id="ARBA00022840"/>
    </source>
</evidence>
<keyword evidence="13 15" id="KW-0472">Membrane</keyword>
<keyword evidence="3 15" id="KW-1003">Cell membrane</keyword>
<comment type="caution">
    <text evidence="18">The sequence shown here is derived from an EMBL/GenBank/DDBJ whole genome shotgun (WGS) entry which is preliminary data.</text>
</comment>
<comment type="similarity">
    <text evidence="2 15">In the C-terminal section; belongs to the peptidase M41 family.</text>
</comment>
<keyword evidence="7 15" id="KW-0547">Nucleotide-binding</keyword>
<dbReference type="GO" id="GO:0008270">
    <property type="term" value="F:zinc ion binding"/>
    <property type="evidence" value="ECO:0007669"/>
    <property type="project" value="UniProtKB-UniRule"/>
</dbReference>
<evidence type="ECO:0000256" key="9">
    <source>
        <dbReference type="ARBA" id="ARBA00022833"/>
    </source>
</evidence>
<dbReference type="FunFam" id="3.40.50.300:FF:000001">
    <property type="entry name" value="ATP-dependent zinc metalloprotease FtsH"/>
    <property type="match status" value="1"/>
</dbReference>
<dbReference type="PROSITE" id="PS00674">
    <property type="entry name" value="AAA"/>
    <property type="match status" value="1"/>
</dbReference>
<reference evidence="18 19" key="1">
    <citation type="journal article" date="2015" name="Nature">
        <title>rRNA introns, odd ribosomes, and small enigmatic genomes across a large radiation of phyla.</title>
        <authorList>
            <person name="Brown C.T."/>
            <person name="Hug L.A."/>
            <person name="Thomas B.C."/>
            <person name="Sharon I."/>
            <person name="Castelle C.J."/>
            <person name="Singh A."/>
            <person name="Wilkins M.J."/>
            <person name="Williams K.H."/>
            <person name="Banfield J.F."/>
        </authorList>
    </citation>
    <scope>NUCLEOTIDE SEQUENCE [LARGE SCALE GENOMIC DNA]</scope>
</reference>
<dbReference type="InterPro" id="IPR000642">
    <property type="entry name" value="Peptidase_M41"/>
</dbReference>
<evidence type="ECO:0000256" key="13">
    <source>
        <dbReference type="ARBA" id="ARBA00023136"/>
    </source>
</evidence>
<evidence type="ECO:0000256" key="14">
    <source>
        <dbReference type="ARBA" id="ARBA00061570"/>
    </source>
</evidence>